<evidence type="ECO:0000313" key="10">
    <source>
        <dbReference type="RefSeq" id="XP_016444941.1"/>
    </source>
</evidence>
<dbReference type="RefSeq" id="XP_016444938.1">
    <property type="nucleotide sequence ID" value="XM_016589452.1"/>
</dbReference>
<feature type="domain" description="RING-CH-type" evidence="5">
    <location>
        <begin position="90"/>
        <end position="150"/>
    </location>
</feature>
<keyword evidence="4" id="KW-0472">Membrane</keyword>
<dbReference type="Gene3D" id="3.30.40.10">
    <property type="entry name" value="Zinc/RING finger domain, C3HC4 (zinc finger)"/>
    <property type="match status" value="1"/>
</dbReference>
<evidence type="ECO:0000313" key="6">
    <source>
        <dbReference type="Proteomes" id="UP000790787"/>
    </source>
</evidence>
<dbReference type="KEGG" id="nta:107770178"/>
<accession>A0A1S3XYD2</accession>
<protein>
    <submittedName>
        <fullName evidence="7 8">E3 ubiquitin-protein ligase MARCH2 isoform X1</fullName>
    </submittedName>
</protein>
<dbReference type="Proteomes" id="UP000790787">
    <property type="component" value="Chromosome 15"/>
</dbReference>
<keyword evidence="3" id="KW-0862">Zinc</keyword>
<feature type="transmembrane region" description="Helical" evidence="4">
    <location>
        <begin position="215"/>
        <end position="235"/>
    </location>
</feature>
<keyword evidence="6" id="KW-1185">Reference proteome</keyword>
<sequence length="262" mass="28380">MQDVGVVRHDSTALGGHCGDPLDIEKQNAEASNHGLATENVDQSVLTIVVSAGESLNSQAATVTTDPVGDIATTVKIEIVESPKKLNLSRNSSRHEQCRVCQEEKEEELIDLGCHCRGGLAKAHQSCIETWFNTRGSNKCEICQQVAANVAPPESHAPTSYWIWRVDPSFRGTNISQERDRGCLNPLWVAFCILIGGLFLDVLISITLGVSALPVNIIIGVIVVLGLGTALRLALEFCHDRSIRSVVHRVEANVSLGYHPTL</sequence>
<organism evidence="7">
    <name type="scientific">Nicotiana tabacum</name>
    <name type="common">Common tobacco</name>
    <dbReference type="NCBI Taxonomy" id="4097"/>
    <lineage>
        <taxon>Eukaryota</taxon>
        <taxon>Viridiplantae</taxon>
        <taxon>Streptophyta</taxon>
        <taxon>Embryophyta</taxon>
        <taxon>Tracheophyta</taxon>
        <taxon>Spermatophyta</taxon>
        <taxon>Magnoliopsida</taxon>
        <taxon>eudicotyledons</taxon>
        <taxon>Gunneridae</taxon>
        <taxon>Pentapetalae</taxon>
        <taxon>asterids</taxon>
        <taxon>lamiids</taxon>
        <taxon>Solanales</taxon>
        <taxon>Solanaceae</taxon>
        <taxon>Nicotianoideae</taxon>
        <taxon>Nicotianeae</taxon>
        <taxon>Nicotiana</taxon>
    </lineage>
</organism>
<evidence type="ECO:0000256" key="1">
    <source>
        <dbReference type="ARBA" id="ARBA00022723"/>
    </source>
</evidence>
<proteinExistence type="predicted"/>
<dbReference type="RefSeq" id="XP_016444941.1">
    <property type="nucleotide sequence ID" value="XM_016589455.1"/>
</dbReference>
<evidence type="ECO:0000259" key="5">
    <source>
        <dbReference type="PROSITE" id="PS51292"/>
    </source>
</evidence>
<evidence type="ECO:0000313" key="7">
    <source>
        <dbReference type="RefSeq" id="XP_016444938.1"/>
    </source>
</evidence>
<dbReference type="GO" id="GO:0008270">
    <property type="term" value="F:zinc ion binding"/>
    <property type="evidence" value="ECO:0007669"/>
    <property type="project" value="UniProtKB-KW"/>
</dbReference>
<keyword evidence="2" id="KW-0863">Zinc-finger</keyword>
<evidence type="ECO:0000256" key="4">
    <source>
        <dbReference type="SAM" id="Phobius"/>
    </source>
</evidence>
<dbReference type="Pfam" id="PF12906">
    <property type="entry name" value="RINGv"/>
    <property type="match status" value="1"/>
</dbReference>
<dbReference type="AlphaFoldDB" id="A0A1S3XYD2"/>
<keyword evidence="4" id="KW-1133">Transmembrane helix</keyword>
<dbReference type="GeneID" id="107770178"/>
<dbReference type="PANTHER" id="PTHR46214:SF16">
    <property type="entry name" value="OS10G0481450 PROTEIN"/>
    <property type="match status" value="1"/>
</dbReference>
<feature type="transmembrane region" description="Helical" evidence="4">
    <location>
        <begin position="187"/>
        <end position="209"/>
    </location>
</feature>
<dbReference type="OrthoDB" id="273089at2759"/>
<evidence type="ECO:0000313" key="9">
    <source>
        <dbReference type="RefSeq" id="XP_016444940.1"/>
    </source>
</evidence>
<reference key="1">
    <citation type="journal article" date="2014" name="Nat. Commun.">
        <title>The tobacco genome sequence and its comparison with those of tomato and potato.</title>
        <authorList>
            <person name="Sierro N."/>
            <person name="Battey J.N."/>
            <person name="Ouadi S."/>
            <person name="Bakaher N."/>
            <person name="Bovet L."/>
            <person name="Willig A."/>
            <person name="Goepfert S."/>
            <person name="Peitsch M.C."/>
            <person name="Ivanov N.V."/>
        </authorList>
    </citation>
    <scope>NUCLEOTIDE SEQUENCE [LARGE SCALE GENOMIC DNA]</scope>
    <source>
        <strain>cv. TN90</strain>
    </source>
</reference>
<keyword evidence="1" id="KW-0479">Metal-binding</keyword>
<reference evidence="7 8" key="2">
    <citation type="submission" date="2025-04" db="UniProtKB">
        <authorList>
            <consortium name="RefSeq"/>
        </authorList>
    </citation>
    <scope>IDENTIFICATION</scope>
</reference>
<dbReference type="SUPFAM" id="SSF57850">
    <property type="entry name" value="RING/U-box"/>
    <property type="match status" value="1"/>
</dbReference>
<dbReference type="OMA" id="HLTIVVC"/>
<name>A0A1S3XYD2_TOBAC</name>
<evidence type="ECO:0000256" key="2">
    <source>
        <dbReference type="ARBA" id="ARBA00022771"/>
    </source>
</evidence>
<dbReference type="PaxDb" id="4097-A0A1S3XYD2"/>
<keyword evidence="4" id="KW-0812">Transmembrane</keyword>
<dbReference type="PANTHER" id="PTHR46214">
    <property type="entry name" value="ZINC FINGER, RING-CH-TYPE"/>
    <property type="match status" value="1"/>
</dbReference>
<evidence type="ECO:0000256" key="3">
    <source>
        <dbReference type="ARBA" id="ARBA00022833"/>
    </source>
</evidence>
<dbReference type="SMART" id="SM00744">
    <property type="entry name" value="RINGv"/>
    <property type="match status" value="1"/>
</dbReference>
<dbReference type="STRING" id="4097.A0A1S3XYD2"/>
<dbReference type="InterPro" id="IPR011016">
    <property type="entry name" value="Znf_RING-CH"/>
</dbReference>
<evidence type="ECO:0000313" key="8">
    <source>
        <dbReference type="RefSeq" id="XP_016444939.1"/>
    </source>
</evidence>
<dbReference type="RefSeq" id="XP_016444940.1">
    <property type="nucleotide sequence ID" value="XM_016589454.1"/>
</dbReference>
<dbReference type="RefSeq" id="XP_016444939.1">
    <property type="nucleotide sequence ID" value="XM_016589453.1"/>
</dbReference>
<dbReference type="CDD" id="cd16495">
    <property type="entry name" value="RING_CH-C4HC3_MARCH"/>
    <property type="match status" value="1"/>
</dbReference>
<dbReference type="InterPro" id="IPR013083">
    <property type="entry name" value="Znf_RING/FYVE/PHD"/>
</dbReference>
<gene>
    <name evidence="7 8 9 10" type="primary">LOC107770178</name>
</gene>
<dbReference type="PROSITE" id="PS51292">
    <property type="entry name" value="ZF_RING_CH"/>
    <property type="match status" value="1"/>
</dbReference>